<reference evidence="1" key="1">
    <citation type="submission" date="2024-03" db="EMBL/GenBank/DDBJ databases">
        <title>Whole genome sequecning of epiphytes from Marcgravia umbellata leaves.</title>
        <authorList>
            <person name="Kumar G."/>
            <person name="Savka M.A."/>
        </authorList>
    </citation>
    <scope>NUCLEOTIDE SEQUENCE</scope>
    <source>
        <strain evidence="1">RIT_BL5</strain>
    </source>
</reference>
<dbReference type="EMBL" id="JBBKAR010000033">
    <property type="protein sequence ID" value="MEJ8304451.1"/>
    <property type="molecule type" value="Genomic_DNA"/>
</dbReference>
<dbReference type="Proteomes" id="UP001380953">
    <property type="component" value="Unassembled WGS sequence"/>
</dbReference>
<accession>A0ACC6PC13</accession>
<protein>
    <submittedName>
        <fullName evidence="1">Type III-B CRISPR module RAMP protein Cmr1</fullName>
    </submittedName>
</protein>
<keyword evidence="2" id="KW-1185">Reference proteome</keyword>
<sequence length="495" mass="57977">MRWLDNPTVDFSSYQLENLPYSSYNVKTVTPMFGGGSEAGRIDKNRPVHVSSIKGQLRFWWRATRGATFATTYELRKREIEIFGDTQQPSSMKIWIEHIRNNEIQSYAPQRYDNHAPYPPYLFQKVNDGARGSKPVHYILQCEFRLCMQWSQKVILLKESNPEEFKKWQLDWEAAVWAWINFGGIGARTRRGGGSLYCHNVSPGSDVNSSQNFMNWLNERMKHFELNDLKTTDTLKEWPTLSGKVIVKDQIDDNWRMENCLLGRENEPGTRLRGSWYESIECYRRFRHKVLRGNKRSLWPEPDSVREITGMKEIAHETPHPSTKPSKLVSFPRAQLGLPIIFKFRQNKVLDNSYTDKREPYTTQLLPKGKTRLASPLILKTIAIQENKGFAAIIVLNQPVLKELELDLVPIDEKRLNNDEKKHIREVEKRLKAQQLQKDEIYPRSLYSDSPMSRKNKNYNSTVKAFLNSEEVERFCKTQIRNSNNQNRYSKNRKP</sequence>
<gene>
    <name evidence="1" type="primary">cmr1</name>
    <name evidence="1" type="ORF">WKI47_11155</name>
</gene>
<evidence type="ECO:0000313" key="1">
    <source>
        <dbReference type="EMBL" id="MEJ8304451.1"/>
    </source>
</evidence>
<proteinExistence type="predicted"/>
<name>A0ACC6PC13_9BACL</name>
<organism evidence="1 2">
    <name type="scientific">Saccharibacillus sacchari</name>
    <dbReference type="NCBI Taxonomy" id="456493"/>
    <lineage>
        <taxon>Bacteria</taxon>
        <taxon>Bacillati</taxon>
        <taxon>Bacillota</taxon>
        <taxon>Bacilli</taxon>
        <taxon>Bacillales</taxon>
        <taxon>Paenibacillaceae</taxon>
        <taxon>Saccharibacillus</taxon>
    </lineage>
</organism>
<comment type="caution">
    <text evidence="1">The sequence shown here is derived from an EMBL/GenBank/DDBJ whole genome shotgun (WGS) entry which is preliminary data.</text>
</comment>
<evidence type="ECO:0000313" key="2">
    <source>
        <dbReference type="Proteomes" id="UP001380953"/>
    </source>
</evidence>